<proteinExistence type="predicted"/>
<dbReference type="GO" id="GO:0008726">
    <property type="term" value="F:alkanesulfonate monooxygenase activity"/>
    <property type="evidence" value="ECO:0007669"/>
    <property type="project" value="TreeGrafter"/>
</dbReference>
<accession>A0A7X6KZF6</accession>
<evidence type="ECO:0000313" key="7">
    <source>
        <dbReference type="Proteomes" id="UP000540698"/>
    </source>
</evidence>
<evidence type="ECO:0000256" key="1">
    <source>
        <dbReference type="ARBA" id="ARBA00022630"/>
    </source>
</evidence>
<evidence type="ECO:0000256" key="2">
    <source>
        <dbReference type="ARBA" id="ARBA00022643"/>
    </source>
</evidence>
<sequence>MEFGIYVPQIVPEYETLLDLARTTERTGFDTLWLFDHLYAPGLPDHPALEAWTTATALLADTTTLRVGALVLCNNFRHPVLLARMATTLDLISGGRLEFGLGSGSVREEHRQAGLPWGSAADRAERLGEALEIITRMFASERTSFQGRHYQVTEMPNRPRPVQQPRPPIHIGGAGPKYTMPLVARYADVWNVPTYGLRDWPALTGVLEKECARIDRDPGLIRRSHQAVLAVAAHERELPELRARVGRRFAAAAFGVDDGYIGTPAMLVDRLGERAQQGISSFVFMVGAKHAAATMELFAAEVMPQL</sequence>
<dbReference type="GO" id="GO:0046306">
    <property type="term" value="P:alkanesulfonate catabolic process"/>
    <property type="evidence" value="ECO:0007669"/>
    <property type="project" value="TreeGrafter"/>
</dbReference>
<evidence type="ECO:0000256" key="3">
    <source>
        <dbReference type="ARBA" id="ARBA00023002"/>
    </source>
</evidence>
<gene>
    <name evidence="6" type="ORF">HGB38_01495</name>
</gene>
<dbReference type="AlphaFoldDB" id="A0A7X6KZF6"/>
<dbReference type="EMBL" id="JAAXOS010000001">
    <property type="protein sequence ID" value="NKY24918.1"/>
    <property type="molecule type" value="Genomic_DNA"/>
</dbReference>
<dbReference type="InterPro" id="IPR011251">
    <property type="entry name" value="Luciferase-like_dom"/>
</dbReference>
<keyword evidence="2" id="KW-0288">FMN</keyword>
<evidence type="ECO:0000256" key="4">
    <source>
        <dbReference type="ARBA" id="ARBA00023033"/>
    </source>
</evidence>
<dbReference type="PANTHER" id="PTHR42847:SF4">
    <property type="entry name" value="ALKANESULFONATE MONOOXYGENASE-RELATED"/>
    <property type="match status" value="1"/>
</dbReference>
<comment type="caution">
    <text evidence="6">The sequence shown here is derived from an EMBL/GenBank/DDBJ whole genome shotgun (WGS) entry which is preliminary data.</text>
</comment>
<dbReference type="PANTHER" id="PTHR42847">
    <property type="entry name" value="ALKANESULFONATE MONOOXYGENASE"/>
    <property type="match status" value="1"/>
</dbReference>
<keyword evidence="3" id="KW-0560">Oxidoreductase</keyword>
<name>A0A7X6KZF6_9NOCA</name>
<reference evidence="6 7" key="1">
    <citation type="submission" date="2020-04" db="EMBL/GenBank/DDBJ databases">
        <title>MicrobeNet Type strains.</title>
        <authorList>
            <person name="Nicholson A.C."/>
        </authorList>
    </citation>
    <scope>NUCLEOTIDE SEQUENCE [LARGE SCALE GENOMIC DNA]</scope>
    <source>
        <strain evidence="6 7">DSM 44956</strain>
    </source>
</reference>
<dbReference type="Gene3D" id="3.20.20.30">
    <property type="entry name" value="Luciferase-like domain"/>
    <property type="match status" value="1"/>
</dbReference>
<protein>
    <submittedName>
        <fullName evidence="6">LLM class flavin-dependent oxidoreductase</fullName>
    </submittedName>
</protein>
<evidence type="ECO:0000313" key="6">
    <source>
        <dbReference type="EMBL" id="NKY24918.1"/>
    </source>
</evidence>
<keyword evidence="1" id="KW-0285">Flavoprotein</keyword>
<organism evidence="6 7">
    <name type="scientific">Nocardia gamkensis</name>
    <dbReference type="NCBI Taxonomy" id="352869"/>
    <lineage>
        <taxon>Bacteria</taxon>
        <taxon>Bacillati</taxon>
        <taxon>Actinomycetota</taxon>
        <taxon>Actinomycetes</taxon>
        <taxon>Mycobacteriales</taxon>
        <taxon>Nocardiaceae</taxon>
        <taxon>Nocardia</taxon>
    </lineage>
</organism>
<dbReference type="Proteomes" id="UP000540698">
    <property type="component" value="Unassembled WGS sequence"/>
</dbReference>
<keyword evidence="7" id="KW-1185">Reference proteome</keyword>
<dbReference type="InterPro" id="IPR050172">
    <property type="entry name" value="SsuD_RutA_monooxygenase"/>
</dbReference>
<evidence type="ECO:0000259" key="5">
    <source>
        <dbReference type="Pfam" id="PF00296"/>
    </source>
</evidence>
<dbReference type="SUPFAM" id="SSF51679">
    <property type="entry name" value="Bacterial luciferase-like"/>
    <property type="match status" value="1"/>
</dbReference>
<dbReference type="Pfam" id="PF00296">
    <property type="entry name" value="Bac_luciferase"/>
    <property type="match status" value="1"/>
</dbReference>
<keyword evidence="4" id="KW-0503">Monooxygenase</keyword>
<feature type="domain" description="Luciferase-like" evidence="5">
    <location>
        <begin position="1"/>
        <end position="240"/>
    </location>
</feature>
<dbReference type="InterPro" id="IPR036661">
    <property type="entry name" value="Luciferase-like_sf"/>
</dbReference>